<evidence type="ECO:0000256" key="2">
    <source>
        <dbReference type="ARBA" id="ARBA00022448"/>
    </source>
</evidence>
<dbReference type="NCBIfam" id="TIGR04056">
    <property type="entry name" value="OMP_RagA_SusC"/>
    <property type="match status" value="1"/>
</dbReference>
<dbReference type="Gene3D" id="2.40.170.20">
    <property type="entry name" value="TonB-dependent receptor, beta-barrel domain"/>
    <property type="match status" value="1"/>
</dbReference>
<dbReference type="RefSeq" id="WP_346089016.1">
    <property type="nucleotide sequence ID" value="NZ_BAAAZK010000010.1"/>
</dbReference>
<evidence type="ECO:0000256" key="8">
    <source>
        <dbReference type="SAM" id="SignalP"/>
    </source>
</evidence>
<keyword evidence="6 7" id="KW-0998">Cell outer membrane</keyword>
<comment type="caution">
    <text evidence="10">The sequence shown here is derived from an EMBL/GenBank/DDBJ whole genome shotgun (WGS) entry which is preliminary data.</text>
</comment>
<evidence type="ECO:0000313" key="11">
    <source>
        <dbReference type="Proteomes" id="UP001500167"/>
    </source>
</evidence>
<feature type="domain" description="TonB-dependent receptor plug" evidence="9">
    <location>
        <begin position="210"/>
        <end position="308"/>
    </location>
</feature>
<evidence type="ECO:0000256" key="6">
    <source>
        <dbReference type="ARBA" id="ARBA00023237"/>
    </source>
</evidence>
<reference evidence="11" key="1">
    <citation type="journal article" date="2019" name="Int. J. Syst. Evol. Microbiol.">
        <title>The Global Catalogue of Microorganisms (GCM) 10K type strain sequencing project: providing services to taxonomists for standard genome sequencing and annotation.</title>
        <authorList>
            <consortium name="The Broad Institute Genomics Platform"/>
            <consortium name="The Broad Institute Genome Sequencing Center for Infectious Disease"/>
            <person name="Wu L."/>
            <person name="Ma J."/>
        </authorList>
    </citation>
    <scope>NUCLEOTIDE SEQUENCE [LARGE SCALE GENOMIC DNA]</scope>
    <source>
        <strain evidence="11">JCM 16722</strain>
    </source>
</reference>
<organism evidence="10 11">
    <name type="scientific">Sphingobacterium ginsenosidimutans</name>
    <dbReference type="NCBI Taxonomy" id="687845"/>
    <lineage>
        <taxon>Bacteria</taxon>
        <taxon>Pseudomonadati</taxon>
        <taxon>Bacteroidota</taxon>
        <taxon>Sphingobacteriia</taxon>
        <taxon>Sphingobacteriales</taxon>
        <taxon>Sphingobacteriaceae</taxon>
        <taxon>Sphingobacterium</taxon>
    </lineage>
</organism>
<dbReference type="InterPro" id="IPR039426">
    <property type="entry name" value="TonB-dep_rcpt-like"/>
</dbReference>
<dbReference type="Pfam" id="PF13715">
    <property type="entry name" value="CarbopepD_reg_2"/>
    <property type="match status" value="1"/>
</dbReference>
<dbReference type="Gene3D" id="2.170.130.10">
    <property type="entry name" value="TonB-dependent receptor, plug domain"/>
    <property type="match status" value="1"/>
</dbReference>
<dbReference type="InterPro" id="IPR008969">
    <property type="entry name" value="CarboxyPept-like_regulatory"/>
</dbReference>
<comment type="subcellular location">
    <subcellularLocation>
        <location evidence="1 7">Cell outer membrane</location>
        <topology evidence="1 7">Multi-pass membrane protein</topology>
    </subcellularLocation>
</comment>
<keyword evidence="11" id="KW-1185">Reference proteome</keyword>
<gene>
    <name evidence="10" type="ORF">GCM10022218_49450</name>
</gene>
<evidence type="ECO:0000256" key="7">
    <source>
        <dbReference type="PROSITE-ProRule" id="PRU01360"/>
    </source>
</evidence>
<dbReference type="PROSITE" id="PS52016">
    <property type="entry name" value="TONB_DEPENDENT_REC_3"/>
    <property type="match status" value="1"/>
</dbReference>
<evidence type="ECO:0000259" key="9">
    <source>
        <dbReference type="Pfam" id="PF07715"/>
    </source>
</evidence>
<dbReference type="InterPro" id="IPR023996">
    <property type="entry name" value="TonB-dep_OMP_SusC/RagA"/>
</dbReference>
<dbReference type="InterPro" id="IPR037066">
    <property type="entry name" value="Plug_dom_sf"/>
</dbReference>
<keyword evidence="5 7" id="KW-0472">Membrane</keyword>
<dbReference type="Pfam" id="PF07715">
    <property type="entry name" value="Plug"/>
    <property type="match status" value="1"/>
</dbReference>
<dbReference type="SUPFAM" id="SSF49464">
    <property type="entry name" value="Carboxypeptidase regulatory domain-like"/>
    <property type="match status" value="1"/>
</dbReference>
<keyword evidence="8" id="KW-0732">Signal</keyword>
<evidence type="ECO:0000313" key="10">
    <source>
        <dbReference type="EMBL" id="GAA4186298.1"/>
    </source>
</evidence>
<evidence type="ECO:0000256" key="5">
    <source>
        <dbReference type="ARBA" id="ARBA00023136"/>
    </source>
</evidence>
<evidence type="ECO:0000256" key="3">
    <source>
        <dbReference type="ARBA" id="ARBA00022452"/>
    </source>
</evidence>
<evidence type="ECO:0000256" key="1">
    <source>
        <dbReference type="ARBA" id="ARBA00004571"/>
    </source>
</evidence>
<dbReference type="InterPro" id="IPR012910">
    <property type="entry name" value="Plug_dom"/>
</dbReference>
<feature type="chain" id="PRO_5045553629" evidence="8">
    <location>
        <begin position="27"/>
        <end position="1117"/>
    </location>
</feature>
<name>A0ABP8AM72_9SPHI</name>
<dbReference type="Gene3D" id="2.60.40.1120">
    <property type="entry name" value="Carboxypeptidase-like, regulatory domain"/>
    <property type="match status" value="1"/>
</dbReference>
<keyword evidence="2 7" id="KW-0813">Transport</keyword>
<comment type="similarity">
    <text evidence="7">Belongs to the TonB-dependent receptor family.</text>
</comment>
<sequence length="1117" mass="125479">MKRTNYYLKLMGGALLFQSLALQTMATQFKTGEGIGKILAKMEQKFNVKFGYDASISDQKINELVNLEKLKKEEIAQFIRTISDGHLEVRKIDDKLYVVSKKGNAESESKKSHAAQKELRGKIVDQETNLPIGGATIRVKGTAIAATTDQMGAFKLSNVSDQAILQVSYIGYELSEVPATGASLIRLSKSSEALEEVVVTALGIKREQKALGYAVQDIKGDQLAKVKGVDVGTTLTGRVSGLRVMNSTEFNRAPDIQLRGKSPLLVIDGVAYENMSLRDIAVDNIENISVLKGSTAAALYGIEGAGGAIMVTTKKGLSQKGVEITVNSNNMFFAGYLALPNVQSSYSAGYGGKYNTDDEVWGDKLDIGRKYKQWNPFTKQMDDVETELTSKGKNNFQNFLEPGFISNNSVSFTNQGENGSIRTSISHIYNKGQYPNTKLNMTNISVAGETKISDKVNLETRLGYNRRHAPNDFGSGYNNQGYIYNILVWTGPEYDLTQYKDYWQTENVSQNWLYKAWYDNPYLSAYEKISAELVNKLNAAVTLNYKMTDWGNFLLRSGYDYYGNSREQTNPMGIYGTRGGFDGSGGYDNRGKYWSRKQDGFSTTNDFIFTAKKNFGDFGIDALVGGSIFYRRDNTMTASTVNGLTIPGFYSLRNSTGPVSAVEGKTKEMRNGIYSRLSLSWRNAVFIEGTARNDWYSMLPDKSYFYPSVSGSVVVSDLIQKPNWLNLLKVRGSWASTVYPPDPYEINQTFGVSNNVWDGMTTASYPNIIKDYSINPTKEDMAEFGLEWAVLNNRLTGNYTYYARRRYNIKADISNSNYSNISHTTGFRARLINLKEERMTRGHEISLGGVPIRRANFEWSVNGNLSQNLQYYHKLDPDYTADALYIKEGMRTDHYVTRDWERSPDGEIIHNAAGMPISAVHTARLFGYTAPKWFWGITNQFQYKDFGLSFSFDGRIKGLSYSNMNARLWQTGAHPDSDTKERYEEVVNGKRTFVGKGVKIVSGEVSYDKYGQIIKDTRVFAPNETVVSYENYWKRAYSGTQNIWDETFIKLREVSLSYNLPKDVASRFKAKKASIGVTGQNLFLWTKEYRFSDPDAGSEDLNSPSMRYLGFNLSLSF</sequence>
<dbReference type="Proteomes" id="UP001500167">
    <property type="component" value="Unassembled WGS sequence"/>
</dbReference>
<keyword evidence="4 7" id="KW-0812">Transmembrane</keyword>
<feature type="signal peptide" evidence="8">
    <location>
        <begin position="1"/>
        <end position="26"/>
    </location>
</feature>
<dbReference type="InterPro" id="IPR036942">
    <property type="entry name" value="Beta-barrel_TonB_sf"/>
</dbReference>
<protein>
    <submittedName>
        <fullName evidence="10">SusC/RagA family TonB-linked outer membrane protein</fullName>
    </submittedName>
</protein>
<proteinExistence type="inferred from homology"/>
<accession>A0ABP8AM72</accession>
<keyword evidence="3 7" id="KW-1134">Transmembrane beta strand</keyword>
<evidence type="ECO:0000256" key="4">
    <source>
        <dbReference type="ARBA" id="ARBA00022692"/>
    </source>
</evidence>
<dbReference type="SUPFAM" id="SSF56935">
    <property type="entry name" value="Porins"/>
    <property type="match status" value="1"/>
</dbReference>
<dbReference type="EMBL" id="BAAAZK010000010">
    <property type="protein sequence ID" value="GAA4186298.1"/>
    <property type="molecule type" value="Genomic_DNA"/>
</dbReference>